<proteinExistence type="predicted"/>
<evidence type="ECO:0000313" key="1">
    <source>
        <dbReference type="Proteomes" id="UP000038045"/>
    </source>
</evidence>
<protein>
    <submittedName>
        <fullName evidence="2">Protoglobin domain-containing protein</fullName>
    </submittedName>
</protein>
<organism evidence="1 2">
    <name type="scientific">Parastrongyloides trichosuri</name>
    <name type="common">Possum-specific nematode worm</name>
    <dbReference type="NCBI Taxonomy" id="131310"/>
    <lineage>
        <taxon>Eukaryota</taxon>
        <taxon>Metazoa</taxon>
        <taxon>Ecdysozoa</taxon>
        <taxon>Nematoda</taxon>
        <taxon>Chromadorea</taxon>
        <taxon>Rhabditida</taxon>
        <taxon>Tylenchina</taxon>
        <taxon>Panagrolaimomorpha</taxon>
        <taxon>Strongyloidoidea</taxon>
        <taxon>Strongyloididae</taxon>
        <taxon>Parastrongyloides</taxon>
    </lineage>
</organism>
<evidence type="ECO:0000313" key="2">
    <source>
        <dbReference type="WBParaSite" id="PTRK_0000878000.1"/>
    </source>
</evidence>
<sequence>MNLKSKFNKHVDKLRAPLPLLMEHKDHPHVATLLRHKIAQHIVCEFNRIYDLPSQYINVPVERLTSMTW</sequence>
<reference evidence="2" key="1">
    <citation type="submission" date="2017-02" db="UniProtKB">
        <authorList>
            <consortium name="WormBaseParasite"/>
        </authorList>
    </citation>
    <scope>IDENTIFICATION</scope>
</reference>
<dbReference type="WBParaSite" id="PTRK_0000878000.1">
    <property type="protein sequence ID" value="PTRK_0000878000.1"/>
    <property type="gene ID" value="PTRK_0000878000"/>
</dbReference>
<keyword evidence="1" id="KW-1185">Reference proteome</keyword>
<dbReference type="AlphaFoldDB" id="A0A0N4ZKZ7"/>
<name>A0A0N4ZKZ7_PARTI</name>
<accession>A0A0N4ZKZ7</accession>
<dbReference type="Proteomes" id="UP000038045">
    <property type="component" value="Unplaced"/>
</dbReference>